<dbReference type="AlphaFoldDB" id="C7NQZ3"/>
<accession>C7NQZ3</accession>
<dbReference type="GeneID" id="8384011"/>
<dbReference type="NCBIfam" id="TIGR02928">
    <property type="entry name" value="orc1/cdc6 family replication initiation protein"/>
    <property type="match status" value="1"/>
</dbReference>
<dbReference type="GO" id="GO:0006260">
    <property type="term" value="P:DNA replication"/>
    <property type="evidence" value="ECO:0007669"/>
    <property type="project" value="UniProtKB-KW"/>
</dbReference>
<evidence type="ECO:0000256" key="1">
    <source>
        <dbReference type="ARBA" id="ARBA00022705"/>
    </source>
</evidence>
<dbReference type="eggNOG" id="arCOG00467">
    <property type="taxonomic scope" value="Archaea"/>
</dbReference>
<dbReference type="Gene3D" id="1.10.8.60">
    <property type="match status" value="1"/>
</dbReference>
<dbReference type="PANTHER" id="PTHR10763:SF22">
    <property type="entry name" value="ORC1-TYPE DNA REPLICATION PROTEIN"/>
    <property type="match status" value="1"/>
</dbReference>
<dbReference type="InterPro" id="IPR041664">
    <property type="entry name" value="AAA_16"/>
</dbReference>
<name>C7NQZ3_HALUD</name>
<dbReference type="InterPro" id="IPR027417">
    <property type="entry name" value="P-loop_NTPase"/>
</dbReference>
<evidence type="ECO:0000256" key="2">
    <source>
        <dbReference type="ARBA" id="ARBA00022741"/>
    </source>
</evidence>
<organism evidence="5 6">
    <name type="scientific">Halorhabdus utahensis (strain DSM 12940 / JCM 11049 / AX-2)</name>
    <dbReference type="NCBI Taxonomy" id="519442"/>
    <lineage>
        <taxon>Archaea</taxon>
        <taxon>Methanobacteriati</taxon>
        <taxon>Methanobacteriota</taxon>
        <taxon>Stenosarchaea group</taxon>
        <taxon>Halobacteria</taxon>
        <taxon>Halobacteriales</taxon>
        <taxon>Haloarculaceae</taxon>
        <taxon>Halorhabdus</taxon>
    </lineage>
</organism>
<evidence type="ECO:0000256" key="3">
    <source>
        <dbReference type="ARBA" id="ARBA00022840"/>
    </source>
</evidence>
<dbReference type="OrthoDB" id="270161at2157"/>
<proteinExistence type="predicted"/>
<evidence type="ECO:0000313" key="6">
    <source>
        <dbReference type="Proteomes" id="UP000002071"/>
    </source>
</evidence>
<dbReference type="InterPro" id="IPR003593">
    <property type="entry name" value="AAA+_ATPase"/>
</dbReference>
<dbReference type="PANTHER" id="PTHR10763">
    <property type="entry name" value="CELL DIVISION CONTROL PROTEIN 6-RELATED"/>
    <property type="match status" value="1"/>
</dbReference>
<dbReference type="InterPro" id="IPR014277">
    <property type="entry name" value="Orc1/Cdc6_arc"/>
</dbReference>
<keyword evidence="3" id="KW-0067">ATP-binding</keyword>
<dbReference type="EMBL" id="CP001687">
    <property type="protein sequence ID" value="ACV11897.1"/>
    <property type="molecule type" value="Genomic_DNA"/>
</dbReference>
<dbReference type="SUPFAM" id="SSF52540">
    <property type="entry name" value="P-loop containing nucleoside triphosphate hydrolases"/>
    <property type="match status" value="1"/>
</dbReference>
<dbReference type="GO" id="GO:0005524">
    <property type="term" value="F:ATP binding"/>
    <property type="evidence" value="ECO:0007669"/>
    <property type="project" value="UniProtKB-KW"/>
</dbReference>
<dbReference type="STRING" id="519442.Huta_1725"/>
<sequence length="339" mass="38606">MLRDARFLREEFVPREVVHRDPEINHLSSVLQPLADGRPADTAFISGPSGSGKTCISKYTVEQLKEENLDVESIYVNCWNDHSRFQVLFRILDEVTSTVDIHRQSTPRDVLFDRLRDHDGPPCVVILDEVDQLADRKVLYELLGLQSFSLVLIVNDVEELLAEVDERLASRLRSAERIRFHAYTTDELVDILRERADRALTHDAISQEQLEAIADEAGGDARVAIATLKLAARQADRDGAEQITTDHVKQAVPDAREELRQKNLDALSEHQQVIYEIIEEHESIAPGDLYPEYRSRVDNPKSDRTVRSYLKKMVRYNLVAAEGSTQDRRYRSLAPPSPS</sequence>
<dbReference type="KEGG" id="hut:Huta_1725"/>
<dbReference type="InterPro" id="IPR055237">
    <property type="entry name" value="Cdc6_lid"/>
</dbReference>
<evidence type="ECO:0000313" key="5">
    <source>
        <dbReference type="EMBL" id="ACV11897.1"/>
    </source>
</evidence>
<dbReference type="CDD" id="cd00009">
    <property type="entry name" value="AAA"/>
    <property type="match status" value="1"/>
</dbReference>
<dbReference type="Pfam" id="PF22703">
    <property type="entry name" value="Cdc6_lid"/>
    <property type="match status" value="1"/>
</dbReference>
<dbReference type="Pfam" id="PF13191">
    <property type="entry name" value="AAA_16"/>
    <property type="match status" value="1"/>
</dbReference>
<keyword evidence="1" id="KW-0235">DNA replication</keyword>
<dbReference type="HOGENOM" id="CLU_025112_0_0_2"/>
<dbReference type="InterPro" id="IPR050311">
    <property type="entry name" value="ORC1/CDC6"/>
</dbReference>
<keyword evidence="6" id="KW-1185">Reference proteome</keyword>
<dbReference type="Proteomes" id="UP000002071">
    <property type="component" value="Chromosome"/>
</dbReference>
<dbReference type="SMART" id="SM00382">
    <property type="entry name" value="AAA"/>
    <property type="match status" value="1"/>
</dbReference>
<keyword evidence="2" id="KW-0547">Nucleotide-binding</keyword>
<feature type="domain" description="AAA+ ATPase" evidence="4">
    <location>
        <begin position="39"/>
        <end position="184"/>
    </location>
</feature>
<gene>
    <name evidence="5" type="ordered locus">Huta_1725</name>
</gene>
<dbReference type="Gene3D" id="3.40.50.300">
    <property type="entry name" value="P-loop containing nucleotide triphosphate hydrolases"/>
    <property type="match status" value="1"/>
</dbReference>
<evidence type="ECO:0000259" key="4">
    <source>
        <dbReference type="SMART" id="SM00382"/>
    </source>
</evidence>
<dbReference type="CDD" id="cd18139">
    <property type="entry name" value="HLD_clamp_RarA"/>
    <property type="match status" value="1"/>
</dbReference>
<dbReference type="RefSeq" id="WP_015789470.1">
    <property type="nucleotide sequence ID" value="NC_013158.1"/>
</dbReference>
<reference evidence="5 6" key="1">
    <citation type="journal article" date="2009" name="Stand. Genomic Sci.">
        <title>Complete genome sequence of Halorhabdus utahensis type strain (AX-2).</title>
        <authorList>
            <person name="Anderson I."/>
            <person name="Tindall B.J."/>
            <person name="Pomrenke H."/>
            <person name="Goker M."/>
            <person name="Lapidus A."/>
            <person name="Nolan M."/>
            <person name="Copeland A."/>
            <person name="Glavina Del Rio T."/>
            <person name="Chen F."/>
            <person name="Tice H."/>
            <person name="Cheng J.F."/>
            <person name="Lucas S."/>
            <person name="Chertkov O."/>
            <person name="Bruce D."/>
            <person name="Brettin T."/>
            <person name="Detter J.C."/>
            <person name="Han C."/>
            <person name="Goodwin L."/>
            <person name="Land M."/>
            <person name="Hauser L."/>
            <person name="Chang Y.J."/>
            <person name="Jeffries C.D."/>
            <person name="Pitluck S."/>
            <person name="Pati A."/>
            <person name="Mavromatis K."/>
            <person name="Ivanova N."/>
            <person name="Ovchinnikova G."/>
            <person name="Chen A."/>
            <person name="Palaniappan K."/>
            <person name="Chain P."/>
            <person name="Rohde M."/>
            <person name="Bristow J."/>
            <person name="Eisen J.A."/>
            <person name="Markowitz V."/>
            <person name="Hugenholtz P."/>
            <person name="Kyrpides N.C."/>
            <person name="Klenk H.P."/>
        </authorList>
    </citation>
    <scope>NUCLEOTIDE SEQUENCE [LARGE SCALE GENOMIC DNA]</scope>
    <source>
        <strain evidence="6">DSM 12940 / JCM 11049 / AX-2</strain>
    </source>
</reference>
<protein>
    <submittedName>
        <fullName evidence="5">Orc1/cdc6 family replication initiation protein</fullName>
    </submittedName>
</protein>